<dbReference type="AlphaFoldDB" id="A0AAN8XLE2"/>
<dbReference type="InterPro" id="IPR011992">
    <property type="entry name" value="EF-hand-dom_pair"/>
</dbReference>
<dbReference type="Pfam" id="PF00397">
    <property type="entry name" value="WW"/>
    <property type="match status" value="1"/>
</dbReference>
<reference evidence="7 8" key="1">
    <citation type="submission" date="2023-11" db="EMBL/GenBank/DDBJ databases">
        <title>Halocaridina rubra genome assembly.</title>
        <authorList>
            <person name="Smith C."/>
        </authorList>
    </citation>
    <scope>NUCLEOTIDE SEQUENCE [LARGE SCALE GENOMIC DNA]</scope>
    <source>
        <strain evidence="7">EP-1</strain>
        <tissue evidence="7">Whole</tissue>
    </source>
</reference>
<dbReference type="Gene3D" id="1.10.238.10">
    <property type="entry name" value="EF-hand"/>
    <property type="match status" value="2"/>
</dbReference>
<sequence length="248" mass="28335">MVETLEGRVLEEWARARTSSGIPYYVNHSRGVTQWDHPEYIRILEEVQAANSVKYAAYRTACKLRRLQTRLRLHDVSLQCVASLFDNSGLRACENSDYVEVSQIEQVIGKIFRTTYKHRQVQISLATYLTLNLLLNIYDQKRSGMIQVLGCKVLLVVLCSGRLQEKYRYLFSQVADHNNCCTRRRLAVLLRDLASIPEMLSEQLSFGVSLVSAAVESCFKDVSKLFLKTDKCLIIFLLMGDNGPENTE</sequence>
<keyword evidence="8" id="KW-1185">Reference proteome</keyword>
<dbReference type="InterPro" id="IPR015154">
    <property type="entry name" value="EF-hand_dom_typ2"/>
</dbReference>
<evidence type="ECO:0000256" key="3">
    <source>
        <dbReference type="ARBA" id="ARBA00022490"/>
    </source>
</evidence>
<gene>
    <name evidence="7" type="ORF">SK128_015369</name>
</gene>
<evidence type="ECO:0000313" key="7">
    <source>
        <dbReference type="EMBL" id="KAK7084926.1"/>
    </source>
</evidence>
<keyword evidence="3" id="KW-0963">Cytoplasm</keyword>
<evidence type="ECO:0000256" key="4">
    <source>
        <dbReference type="ARBA" id="ARBA00022837"/>
    </source>
</evidence>
<keyword evidence="5" id="KW-0206">Cytoskeleton</keyword>
<dbReference type="Pfam" id="PF09068">
    <property type="entry name" value="EF-hand_2"/>
    <property type="match status" value="1"/>
</dbReference>
<dbReference type="PANTHER" id="PTHR12268">
    <property type="entry name" value="E3 UBIQUITIN-PROTEIN LIGASE KCMF1"/>
    <property type="match status" value="1"/>
</dbReference>
<dbReference type="SMART" id="SM00456">
    <property type="entry name" value="WW"/>
    <property type="match status" value="1"/>
</dbReference>
<dbReference type="GO" id="GO:0005737">
    <property type="term" value="C:cytoplasm"/>
    <property type="evidence" value="ECO:0007669"/>
    <property type="project" value="UniProtKB-SubCell"/>
</dbReference>
<dbReference type="InterPro" id="IPR050774">
    <property type="entry name" value="KCMF1/Dystrophin"/>
</dbReference>
<accession>A0AAN8XLE2</accession>
<feature type="domain" description="WW" evidence="6">
    <location>
        <begin position="7"/>
        <end position="40"/>
    </location>
</feature>
<evidence type="ECO:0000256" key="2">
    <source>
        <dbReference type="ARBA" id="ARBA00004496"/>
    </source>
</evidence>
<dbReference type="InterPro" id="IPR015153">
    <property type="entry name" value="EF-hand_dom_typ1"/>
</dbReference>
<dbReference type="Pfam" id="PF09069">
    <property type="entry name" value="EF-hand_3"/>
    <property type="match status" value="1"/>
</dbReference>
<dbReference type="Gene3D" id="2.20.70.10">
    <property type="match status" value="1"/>
</dbReference>
<proteinExistence type="predicted"/>
<dbReference type="CDD" id="cd00201">
    <property type="entry name" value="WW"/>
    <property type="match status" value="1"/>
</dbReference>
<evidence type="ECO:0000256" key="5">
    <source>
        <dbReference type="ARBA" id="ARBA00023212"/>
    </source>
</evidence>
<dbReference type="InterPro" id="IPR001202">
    <property type="entry name" value="WW_dom"/>
</dbReference>
<dbReference type="Proteomes" id="UP001381693">
    <property type="component" value="Unassembled WGS sequence"/>
</dbReference>
<comment type="subcellular location">
    <subcellularLocation>
        <location evidence="1">Cell membrane</location>
        <location evidence="1">Sarcolemma</location>
        <topology evidence="1">Peripheral membrane protein</topology>
        <orientation evidence="1">Cytoplasmic side</orientation>
    </subcellularLocation>
    <subcellularLocation>
        <location evidence="2">Cytoplasm</location>
    </subcellularLocation>
</comment>
<dbReference type="InterPro" id="IPR036020">
    <property type="entry name" value="WW_dom_sf"/>
</dbReference>
<dbReference type="PANTHER" id="PTHR12268:SF14">
    <property type="entry name" value="DYSTROPHIN-1"/>
    <property type="match status" value="1"/>
</dbReference>
<protein>
    <recommendedName>
        <fullName evidence="6">WW domain-containing protein</fullName>
    </recommendedName>
</protein>
<comment type="caution">
    <text evidence="7">The sequence shown here is derived from an EMBL/GenBank/DDBJ whole genome shotgun (WGS) entry which is preliminary data.</text>
</comment>
<dbReference type="SUPFAM" id="SSF47473">
    <property type="entry name" value="EF-hand"/>
    <property type="match status" value="2"/>
</dbReference>
<evidence type="ECO:0000313" key="8">
    <source>
        <dbReference type="Proteomes" id="UP001381693"/>
    </source>
</evidence>
<dbReference type="GO" id="GO:0045202">
    <property type="term" value="C:synapse"/>
    <property type="evidence" value="ECO:0007669"/>
    <property type="project" value="GOC"/>
</dbReference>
<evidence type="ECO:0000256" key="1">
    <source>
        <dbReference type="ARBA" id="ARBA00004278"/>
    </source>
</evidence>
<name>A0AAN8XLE2_HALRR</name>
<dbReference type="GO" id="GO:0099536">
    <property type="term" value="P:synaptic signaling"/>
    <property type="evidence" value="ECO:0007669"/>
    <property type="project" value="TreeGrafter"/>
</dbReference>
<dbReference type="PROSITE" id="PS01159">
    <property type="entry name" value="WW_DOMAIN_1"/>
    <property type="match status" value="1"/>
</dbReference>
<dbReference type="SUPFAM" id="SSF51045">
    <property type="entry name" value="WW domain"/>
    <property type="match status" value="1"/>
</dbReference>
<keyword evidence="4" id="KW-0106">Calcium</keyword>
<dbReference type="EMBL" id="JAXCGZ010001944">
    <property type="protein sequence ID" value="KAK7084926.1"/>
    <property type="molecule type" value="Genomic_DNA"/>
</dbReference>
<organism evidence="7 8">
    <name type="scientific">Halocaridina rubra</name>
    <name type="common">Hawaiian red shrimp</name>
    <dbReference type="NCBI Taxonomy" id="373956"/>
    <lineage>
        <taxon>Eukaryota</taxon>
        <taxon>Metazoa</taxon>
        <taxon>Ecdysozoa</taxon>
        <taxon>Arthropoda</taxon>
        <taxon>Crustacea</taxon>
        <taxon>Multicrustacea</taxon>
        <taxon>Malacostraca</taxon>
        <taxon>Eumalacostraca</taxon>
        <taxon>Eucarida</taxon>
        <taxon>Decapoda</taxon>
        <taxon>Pleocyemata</taxon>
        <taxon>Caridea</taxon>
        <taxon>Atyoidea</taxon>
        <taxon>Atyidae</taxon>
        <taxon>Halocaridina</taxon>
    </lineage>
</organism>
<dbReference type="GO" id="GO:0016010">
    <property type="term" value="C:dystrophin-associated glycoprotein complex"/>
    <property type="evidence" value="ECO:0007669"/>
    <property type="project" value="UniProtKB-ARBA"/>
</dbReference>
<evidence type="ECO:0000259" key="6">
    <source>
        <dbReference type="PROSITE" id="PS50020"/>
    </source>
</evidence>
<dbReference type="PROSITE" id="PS50020">
    <property type="entry name" value="WW_DOMAIN_2"/>
    <property type="match status" value="1"/>
</dbReference>